<dbReference type="Proteomes" id="UP000807342">
    <property type="component" value="Unassembled WGS sequence"/>
</dbReference>
<gene>
    <name evidence="2" type="ORF">P691DRAFT_766064</name>
</gene>
<evidence type="ECO:0000313" key="3">
    <source>
        <dbReference type="Proteomes" id="UP000807342"/>
    </source>
</evidence>
<dbReference type="EMBL" id="MU151836">
    <property type="protein sequence ID" value="KAF9441625.1"/>
    <property type="molecule type" value="Genomic_DNA"/>
</dbReference>
<sequence length="156" mass="16337">MATPPRHIPLVLQVNQKHNVITRNETAEVNNSLGSPNTLSVASHSSTPGTHSGSTQSKSQTPLPSPIATEHATSSSPPESLGPSPALLKRKFAISDLEDENEVLAAYDQGHKAPHIVCNTASSTSPEIWPATSAQGSQQALVGWVASSSNEVVEES</sequence>
<accession>A0A9P6BXM5</accession>
<evidence type="ECO:0000256" key="1">
    <source>
        <dbReference type="SAM" id="MobiDB-lite"/>
    </source>
</evidence>
<organism evidence="2 3">
    <name type="scientific">Macrolepiota fuliginosa MF-IS2</name>
    <dbReference type="NCBI Taxonomy" id="1400762"/>
    <lineage>
        <taxon>Eukaryota</taxon>
        <taxon>Fungi</taxon>
        <taxon>Dikarya</taxon>
        <taxon>Basidiomycota</taxon>
        <taxon>Agaricomycotina</taxon>
        <taxon>Agaricomycetes</taxon>
        <taxon>Agaricomycetidae</taxon>
        <taxon>Agaricales</taxon>
        <taxon>Agaricineae</taxon>
        <taxon>Agaricaceae</taxon>
        <taxon>Macrolepiota</taxon>
    </lineage>
</organism>
<evidence type="ECO:0000313" key="2">
    <source>
        <dbReference type="EMBL" id="KAF9441625.1"/>
    </source>
</evidence>
<feature type="compositionally biased region" description="Low complexity" evidence="1">
    <location>
        <begin position="74"/>
        <end position="87"/>
    </location>
</feature>
<feature type="compositionally biased region" description="Low complexity" evidence="1">
    <location>
        <begin position="43"/>
        <end position="57"/>
    </location>
</feature>
<feature type="region of interest" description="Disordered" evidence="1">
    <location>
        <begin position="23"/>
        <end position="87"/>
    </location>
</feature>
<comment type="caution">
    <text evidence="2">The sequence shown here is derived from an EMBL/GenBank/DDBJ whole genome shotgun (WGS) entry which is preliminary data.</text>
</comment>
<feature type="compositionally biased region" description="Polar residues" evidence="1">
    <location>
        <begin position="23"/>
        <end position="42"/>
    </location>
</feature>
<protein>
    <submittedName>
        <fullName evidence="2">Uncharacterized protein</fullName>
    </submittedName>
</protein>
<dbReference type="AlphaFoldDB" id="A0A9P6BXM5"/>
<reference evidence="2" key="1">
    <citation type="submission" date="2020-11" db="EMBL/GenBank/DDBJ databases">
        <authorList>
            <consortium name="DOE Joint Genome Institute"/>
            <person name="Ahrendt S."/>
            <person name="Riley R."/>
            <person name="Andreopoulos W."/>
            <person name="Labutti K."/>
            <person name="Pangilinan J."/>
            <person name="Ruiz-Duenas F.J."/>
            <person name="Barrasa J.M."/>
            <person name="Sanchez-Garcia M."/>
            <person name="Camarero S."/>
            <person name="Miyauchi S."/>
            <person name="Serrano A."/>
            <person name="Linde D."/>
            <person name="Babiker R."/>
            <person name="Drula E."/>
            <person name="Ayuso-Fernandez I."/>
            <person name="Pacheco R."/>
            <person name="Padilla G."/>
            <person name="Ferreira P."/>
            <person name="Barriuso J."/>
            <person name="Kellner H."/>
            <person name="Castanera R."/>
            <person name="Alfaro M."/>
            <person name="Ramirez L."/>
            <person name="Pisabarro A.G."/>
            <person name="Kuo A."/>
            <person name="Tritt A."/>
            <person name="Lipzen A."/>
            <person name="He G."/>
            <person name="Yan M."/>
            <person name="Ng V."/>
            <person name="Cullen D."/>
            <person name="Martin F."/>
            <person name="Rosso M.-N."/>
            <person name="Henrissat B."/>
            <person name="Hibbett D."/>
            <person name="Martinez A.T."/>
            <person name="Grigoriev I.V."/>
        </authorList>
    </citation>
    <scope>NUCLEOTIDE SEQUENCE</scope>
    <source>
        <strain evidence="2">MF-IS2</strain>
    </source>
</reference>
<proteinExistence type="predicted"/>
<keyword evidence="3" id="KW-1185">Reference proteome</keyword>
<name>A0A9P6BXM5_9AGAR</name>